<dbReference type="InterPro" id="IPR001683">
    <property type="entry name" value="PX_dom"/>
</dbReference>
<dbReference type="GO" id="GO:0005829">
    <property type="term" value="C:cytosol"/>
    <property type="evidence" value="ECO:0007669"/>
    <property type="project" value="GOC"/>
</dbReference>
<dbReference type="GO" id="GO:0042147">
    <property type="term" value="P:retrograde transport, endosome to Golgi"/>
    <property type="evidence" value="ECO:0007669"/>
    <property type="project" value="EnsemblFungi"/>
</dbReference>
<feature type="domain" description="PX" evidence="2">
    <location>
        <begin position="78"/>
        <end position="195"/>
    </location>
</feature>
<evidence type="ECO:0000313" key="3">
    <source>
        <dbReference type="EMBL" id="CCF56936.1"/>
    </source>
</evidence>
<dbReference type="PANTHER" id="PTHR47433:SF1">
    <property type="entry name" value="VACUOLAR PROTEIN SORTING-ASSOCIATED PROTEIN 17"/>
    <property type="match status" value="1"/>
</dbReference>
<dbReference type="GO" id="GO:0005768">
    <property type="term" value="C:endosome"/>
    <property type="evidence" value="ECO:0007669"/>
    <property type="project" value="EnsemblFungi"/>
</dbReference>
<keyword evidence="4" id="KW-1185">Reference proteome</keyword>
<dbReference type="GO" id="GO:0006886">
    <property type="term" value="P:intracellular protein transport"/>
    <property type="evidence" value="ECO:0007669"/>
    <property type="project" value="TreeGrafter"/>
</dbReference>
<name>H2ARD6_KAZAF</name>
<dbReference type="STRING" id="1071382.H2ARD6"/>
<dbReference type="AlphaFoldDB" id="H2ARD6"/>
<dbReference type="HOGENOM" id="CLU_028982_1_0_1"/>
<accession>H2ARD6</accession>
<dbReference type="FunCoup" id="H2ARD6">
    <property type="interactions" value="97"/>
</dbReference>
<dbReference type="InterPro" id="IPR014461">
    <property type="entry name" value="Retromer_complex_Vps17"/>
</dbReference>
<dbReference type="eggNOG" id="KOG2273">
    <property type="taxonomic scope" value="Eukaryota"/>
</dbReference>
<dbReference type="SUPFAM" id="SSF64268">
    <property type="entry name" value="PX domain"/>
    <property type="match status" value="1"/>
</dbReference>
<dbReference type="EMBL" id="HE650822">
    <property type="protein sequence ID" value="CCF56936.1"/>
    <property type="molecule type" value="Genomic_DNA"/>
</dbReference>
<dbReference type="RefSeq" id="XP_003956071.1">
    <property type="nucleotide sequence ID" value="XM_003956022.1"/>
</dbReference>
<organism evidence="3 4">
    <name type="scientific">Kazachstania africana (strain ATCC 22294 / BCRC 22015 / CBS 2517 / CECT 1963 / NBRC 1671 / NRRL Y-8276)</name>
    <name type="common">Yeast</name>
    <name type="synonym">Kluyveromyces africanus</name>
    <dbReference type="NCBI Taxonomy" id="1071382"/>
    <lineage>
        <taxon>Eukaryota</taxon>
        <taxon>Fungi</taxon>
        <taxon>Dikarya</taxon>
        <taxon>Ascomycota</taxon>
        <taxon>Saccharomycotina</taxon>
        <taxon>Saccharomycetes</taxon>
        <taxon>Saccharomycetales</taxon>
        <taxon>Saccharomycetaceae</taxon>
        <taxon>Kazachstania</taxon>
    </lineage>
</organism>
<keyword evidence="1" id="KW-0653">Protein transport</keyword>
<keyword evidence="1" id="KW-0813">Transport</keyword>
<dbReference type="PIRSF" id="PIRSF011791">
    <property type="entry name" value="Vps17"/>
    <property type="match status" value="1"/>
</dbReference>
<dbReference type="InterPro" id="IPR053055">
    <property type="entry name" value="VPS17"/>
</dbReference>
<proteinExistence type="inferred from homology"/>
<dbReference type="GeneID" id="13884817"/>
<comment type="similarity">
    <text evidence="1">Belongs to the VPS17 family.</text>
</comment>
<dbReference type="SMART" id="SM00312">
    <property type="entry name" value="PX"/>
    <property type="match status" value="1"/>
</dbReference>
<dbReference type="InterPro" id="IPR036871">
    <property type="entry name" value="PX_dom_sf"/>
</dbReference>
<reference evidence="3 4" key="1">
    <citation type="journal article" date="2011" name="Proc. Natl. Acad. Sci. U.S.A.">
        <title>Evolutionary erosion of yeast sex chromosomes by mating-type switching accidents.</title>
        <authorList>
            <person name="Gordon J.L."/>
            <person name="Armisen D."/>
            <person name="Proux-Wera E."/>
            <person name="Oheigeartaigh S.S."/>
            <person name="Byrne K.P."/>
            <person name="Wolfe K.H."/>
        </authorList>
    </citation>
    <scope>NUCLEOTIDE SEQUENCE [LARGE SCALE GENOMIC DNA]</scope>
    <source>
        <strain evidence="4">ATCC 22294 / BCRC 22015 / CBS 2517 / CECT 1963 / NBRC 1671 / NRRL Y-8276</strain>
    </source>
</reference>
<dbReference type="Gene3D" id="1.20.1270.60">
    <property type="entry name" value="Arfaptin homology (AH) domain/BAR domain"/>
    <property type="match status" value="1"/>
</dbReference>
<comment type="function">
    <text evidence="1">Component of the membrane-associated retromer complex which is essential in endosome-to-Golgi retrograde transport.</text>
</comment>
<dbReference type="KEGG" id="kaf:KAFR_0B06400"/>
<sequence length="529" mass="61971">MMKFKVDENEQTIMSQSVFERDSTDAADDAVIRESINNPGTERQQEPLPNREEADNIVEPEEVSYGKLMLQRKRAMKYKTVIKVTSLERVGSVTNRRTNPTLIFYCSTNLPIFRKQHYKNVKKSYNEFKQLSKFLSTSLMETFVPTLPLPYTSYGINNNEDYDKVVFNYQEWFNRVINDPIIMTCEEFAFFIESDFNTYTPISKPKSSKITGLKRKTLKQLAPPYDANIELAEFRPMIKSIYLNLKNIQDKLVKTSKLKRAMVREQNNYGDIFTNTDYDNGNENSLYKRYGKVLITVGDIESIISTMDLATLYDGFEWIINDAYSVKETLTNRHFLMRDLIQAQQNSKQKQENVKKLRSRRDLNPLKIDESLKEFKEIIKYEESLTLKLQRTTENMIIERNSWINWYEKWLLNSIKEYTIRKIEYERKKLAVLERLRYDVRKADNKGGLSRLGRLYDDKDGRIESSQTVQGDSWTGENRVHTVEEVDRFKTTEFDPVLDCNAGKDSTNVQKANVIDEKVAANFLGMSTF</sequence>
<dbReference type="InterPro" id="IPR027267">
    <property type="entry name" value="AH/BAR_dom_sf"/>
</dbReference>
<evidence type="ECO:0000259" key="2">
    <source>
        <dbReference type="SMART" id="SM00312"/>
    </source>
</evidence>
<dbReference type="GO" id="GO:0140318">
    <property type="term" value="F:protein transporter activity"/>
    <property type="evidence" value="ECO:0007669"/>
    <property type="project" value="EnsemblFungi"/>
</dbReference>
<dbReference type="GO" id="GO:0030905">
    <property type="term" value="C:retromer, tubulation complex"/>
    <property type="evidence" value="ECO:0007669"/>
    <property type="project" value="EnsemblFungi"/>
</dbReference>
<dbReference type="Pfam" id="PF00787">
    <property type="entry name" value="PX"/>
    <property type="match status" value="1"/>
</dbReference>
<evidence type="ECO:0000256" key="1">
    <source>
        <dbReference type="PIRNR" id="PIRNR011791"/>
    </source>
</evidence>
<dbReference type="OrthoDB" id="9976382at2759"/>
<evidence type="ECO:0000313" key="4">
    <source>
        <dbReference type="Proteomes" id="UP000005220"/>
    </source>
</evidence>
<dbReference type="Proteomes" id="UP000005220">
    <property type="component" value="Chromosome 2"/>
</dbReference>
<dbReference type="Gene3D" id="3.30.1520.10">
    <property type="entry name" value="Phox-like domain"/>
    <property type="match status" value="1"/>
</dbReference>
<comment type="subunit">
    <text evidence="1">Component of the retromer complex.</text>
</comment>
<protein>
    <recommendedName>
        <fullName evidence="1">Vacuolar protein sorting-associated protein 17</fullName>
    </recommendedName>
</protein>
<gene>
    <name evidence="3" type="primary">KAFR0B06400</name>
    <name evidence="3" type="ORF">KAFR_0B06400</name>
</gene>
<dbReference type="PANTHER" id="PTHR47433">
    <property type="entry name" value="VACUOLAR PROTEIN SORTING-ASSOCIATED PROTEIN 17"/>
    <property type="match status" value="1"/>
</dbReference>
<dbReference type="GO" id="GO:0032266">
    <property type="term" value="F:phosphatidylinositol-3-phosphate binding"/>
    <property type="evidence" value="ECO:0007669"/>
    <property type="project" value="EnsemblFungi"/>
</dbReference>
<dbReference type="InParanoid" id="H2ARD6"/>